<evidence type="ECO:0000259" key="2">
    <source>
        <dbReference type="Pfam" id="PF08486"/>
    </source>
</evidence>
<proteinExistence type="predicted"/>
<dbReference type="Pfam" id="PF08486">
    <property type="entry name" value="SpoIID"/>
    <property type="match status" value="1"/>
</dbReference>
<keyword evidence="1" id="KW-0472">Membrane</keyword>
<evidence type="ECO:0000256" key="1">
    <source>
        <dbReference type="SAM" id="Phobius"/>
    </source>
</evidence>
<dbReference type="InterPro" id="IPR013783">
    <property type="entry name" value="Ig-like_fold"/>
</dbReference>
<dbReference type="EMBL" id="LCRM01000047">
    <property type="protein sequence ID" value="KKW35265.1"/>
    <property type="molecule type" value="Genomic_DNA"/>
</dbReference>
<evidence type="ECO:0000313" key="4">
    <source>
        <dbReference type="Proteomes" id="UP000034290"/>
    </source>
</evidence>
<feature type="domain" description="Sporulation stage II protein D amidase enhancer LytB N-terminal" evidence="2">
    <location>
        <begin position="415"/>
        <end position="506"/>
    </location>
</feature>
<dbReference type="InterPro" id="IPR013693">
    <property type="entry name" value="SpoIID/LytB_N"/>
</dbReference>
<accession>A0A0G1XWH8</accession>
<sequence length="594" mass="65637">MSSTIVFKYFRGIKWVSATILVAFFGFLWTTLDVEASSKKGYEALMTQTPSSAQLTFAPGEVKEVSVAFQNIGEKTWVNDGVGYVSIYTYDPKYRRSVFDPGTWLGPSQVKRLIESSVEKGEIGTMRFELHAPTTEGEYMEVFQLASEEVTWIPSGAFTLKIVVEKQQKMVESESVPSSGTDLSSLLEEEKPRTGALGYDAVVLIRSAKKVVTPGGVPVTYTVGIKNAGSKTWGKRLLHTPDFSLAVDTSSLAHASWISSSLLAMTTTEVVIPVDVTSNAPDAVASPLRDGVINKAELAEEPMMRVGILIVDEETEDKIVVSCDCEVMAMVDSEGNPLANVARGVSATAYVKAGKYFYDVGRGVESSTYPIRFVPDVLNAVLTIKNFDRRVTRGSANTDNQFRNVLELRYNAKKDRTWVVNELPMEMYLRGLAETSNASPMEYQKTMVTAARTYAYYHFQRSTKHAVEGFMVDAYVDQVYKGYGQEGRMPRLTQAIEETYGVTVTYDGATAITPYFSRSDGRTRSWNEVWAGNVAWLKGVAVPCDAGKTLWGHGIGISASGAICLANEGMAYKEILKYFYTGIDLRRDWEPNEI</sequence>
<organism evidence="3 4">
    <name type="scientific">Candidatus Giovannonibacteria bacterium GW2011_GWA2_53_7</name>
    <dbReference type="NCBI Taxonomy" id="1618650"/>
    <lineage>
        <taxon>Bacteria</taxon>
        <taxon>Candidatus Giovannoniibacteriota</taxon>
    </lineage>
</organism>
<dbReference type="Proteomes" id="UP000034290">
    <property type="component" value="Unassembled WGS sequence"/>
</dbReference>
<gene>
    <name evidence="3" type="ORF">UY81_C0047G0007</name>
</gene>
<reference evidence="3 4" key="1">
    <citation type="journal article" date="2015" name="Nature">
        <title>rRNA introns, odd ribosomes, and small enigmatic genomes across a large radiation of phyla.</title>
        <authorList>
            <person name="Brown C.T."/>
            <person name="Hug L.A."/>
            <person name="Thomas B.C."/>
            <person name="Sharon I."/>
            <person name="Castelle C.J."/>
            <person name="Singh A."/>
            <person name="Wilkins M.J."/>
            <person name="Williams K.H."/>
            <person name="Banfield J.F."/>
        </authorList>
    </citation>
    <scope>NUCLEOTIDE SEQUENCE [LARGE SCALE GENOMIC DNA]</scope>
</reference>
<feature type="transmembrane region" description="Helical" evidence="1">
    <location>
        <begin position="12"/>
        <end position="32"/>
    </location>
</feature>
<comment type="caution">
    <text evidence="3">The sequence shown here is derived from an EMBL/GenBank/DDBJ whole genome shotgun (WGS) entry which is preliminary data.</text>
</comment>
<keyword evidence="1" id="KW-0812">Transmembrane</keyword>
<protein>
    <submittedName>
        <fullName evidence="3">SpoIID/LytB domain protein</fullName>
    </submittedName>
</protein>
<dbReference type="AlphaFoldDB" id="A0A0G1XWH8"/>
<dbReference type="Gene3D" id="2.60.40.10">
    <property type="entry name" value="Immunoglobulins"/>
    <property type="match status" value="1"/>
</dbReference>
<name>A0A0G1XWH8_9BACT</name>
<evidence type="ECO:0000313" key="3">
    <source>
        <dbReference type="EMBL" id="KKW35265.1"/>
    </source>
</evidence>
<keyword evidence="1" id="KW-1133">Transmembrane helix</keyword>